<dbReference type="Proteomes" id="UP000694383">
    <property type="component" value="Unplaced"/>
</dbReference>
<protein>
    <submittedName>
        <fullName evidence="2">Uncharacterized protein</fullName>
    </submittedName>
</protein>
<organism evidence="2 3">
    <name type="scientific">Oryzias sinensis</name>
    <name type="common">Chinese medaka</name>
    <dbReference type="NCBI Taxonomy" id="183150"/>
    <lineage>
        <taxon>Eukaryota</taxon>
        <taxon>Metazoa</taxon>
        <taxon>Chordata</taxon>
        <taxon>Craniata</taxon>
        <taxon>Vertebrata</taxon>
        <taxon>Euteleostomi</taxon>
        <taxon>Actinopterygii</taxon>
        <taxon>Neopterygii</taxon>
        <taxon>Teleostei</taxon>
        <taxon>Neoteleostei</taxon>
        <taxon>Acanthomorphata</taxon>
        <taxon>Ovalentaria</taxon>
        <taxon>Atherinomorphae</taxon>
        <taxon>Beloniformes</taxon>
        <taxon>Adrianichthyidae</taxon>
        <taxon>Oryziinae</taxon>
        <taxon>Oryzias</taxon>
    </lineage>
</organism>
<evidence type="ECO:0000313" key="2">
    <source>
        <dbReference type="Ensembl" id="ENSOSIP00000016132.1"/>
    </source>
</evidence>
<accession>A0A8C7XN72</accession>
<dbReference type="GeneTree" id="ENSGT00530000069587"/>
<reference evidence="2" key="1">
    <citation type="submission" date="2025-08" db="UniProtKB">
        <authorList>
            <consortium name="Ensembl"/>
        </authorList>
    </citation>
    <scope>IDENTIFICATION</scope>
</reference>
<feature type="region of interest" description="Disordered" evidence="1">
    <location>
        <begin position="23"/>
        <end position="130"/>
    </location>
</feature>
<dbReference type="Ensembl" id="ENSOSIT00000017043.1">
    <property type="protein sequence ID" value="ENSOSIP00000016132.1"/>
    <property type="gene ID" value="ENSOSIG00000008907.1"/>
</dbReference>
<dbReference type="AlphaFoldDB" id="A0A8C7XN72"/>
<sequence>ATLQKDRPDCFLQRFRLNPAKRRHVFSSTSGKQLLKQGGGDGPPEVSSVLLERAKRHKRSKEVNPSDPLMSETHPSLPAKDGDKSQPEQDQAGAVSKETIASCDDPLRVLRPNGSGSPVKTNILGRAEQN</sequence>
<reference evidence="2" key="2">
    <citation type="submission" date="2025-09" db="UniProtKB">
        <authorList>
            <consortium name="Ensembl"/>
        </authorList>
    </citation>
    <scope>IDENTIFICATION</scope>
</reference>
<proteinExistence type="predicted"/>
<keyword evidence="3" id="KW-1185">Reference proteome</keyword>
<evidence type="ECO:0000313" key="3">
    <source>
        <dbReference type="Proteomes" id="UP000694383"/>
    </source>
</evidence>
<evidence type="ECO:0000256" key="1">
    <source>
        <dbReference type="SAM" id="MobiDB-lite"/>
    </source>
</evidence>
<name>A0A8C7XN72_9TELE</name>